<dbReference type="InterPro" id="IPR018076">
    <property type="entry name" value="T2SS_GspF_dom"/>
</dbReference>
<evidence type="ECO:0000256" key="3">
    <source>
        <dbReference type="ARBA" id="ARBA00022475"/>
    </source>
</evidence>
<keyword evidence="4 7" id="KW-0812">Transmembrane</keyword>
<dbReference type="Gene3D" id="1.20.81.30">
    <property type="entry name" value="Type II secretion system (T2SS), domain F"/>
    <property type="match status" value="2"/>
</dbReference>
<evidence type="ECO:0000256" key="2">
    <source>
        <dbReference type="ARBA" id="ARBA00005745"/>
    </source>
</evidence>
<comment type="subcellular location">
    <subcellularLocation>
        <location evidence="1">Cell membrane</location>
        <topology evidence="1">Multi-pass membrane protein</topology>
    </subcellularLocation>
</comment>
<feature type="domain" description="Type II secretion system protein GspF" evidence="8">
    <location>
        <begin position="62"/>
        <end position="185"/>
    </location>
</feature>
<reference evidence="9 10" key="1">
    <citation type="submission" date="2024-11" db="EMBL/GenBank/DDBJ databases">
        <authorList>
            <person name="Kaparullina E.N."/>
            <person name="Delegan Y.A."/>
            <person name="Doronina N.V."/>
        </authorList>
    </citation>
    <scope>NUCLEOTIDE SEQUENCE [LARGE SCALE GENOMIC DNA]</scope>
    <source>
        <strain evidence="9 10">7sh_L</strain>
    </source>
</reference>
<gene>
    <name evidence="9" type="ORF">ACIKP9_02685</name>
</gene>
<feature type="transmembrane region" description="Helical" evidence="7">
    <location>
        <begin position="218"/>
        <end position="239"/>
    </location>
</feature>
<evidence type="ECO:0000259" key="8">
    <source>
        <dbReference type="Pfam" id="PF00482"/>
    </source>
</evidence>
<dbReference type="EMBL" id="JBIWXY010000001">
    <property type="protein sequence ID" value="MFJ5445127.1"/>
    <property type="molecule type" value="Genomic_DNA"/>
</dbReference>
<evidence type="ECO:0000256" key="4">
    <source>
        <dbReference type="ARBA" id="ARBA00022692"/>
    </source>
</evidence>
<sequence length="395" mass="43633">MKFELKVARGTEVQSLTLEASNGLQAQLQAESQGYSVLGLKQLGSAGIGARLRKPRFNLMLFSQELLSLLDSGLSLVEAIEALAEKEGHAESRTLLKQILALLYEGLPLSGALEKFPATFPPLYVALIRSSERTGDMVQALGRHVTYQGQIDAVKKKITTASIYPVLLIVVGGLVMLFLLGYVVPRFSAIYESAGDNLPWMSQLLLGWGRLLHEHGQLALLASVIVLALLAIVFSRPVVRLTLLQQLWKVPALGETMRIYQLARFYRTLGMLLQGGIPLVTGMQMVASLLQPSLRHQLQLAEHDIREGKPLSNAMEEHGMTTSIALRMLRVGERTGRMGEMMERIGSFYDEEIARAVDWFTRLLEPLLMVVIGLIIGIVVVLMYMPIFDLAGSIQ</sequence>
<keyword evidence="6 7" id="KW-0472">Membrane</keyword>
<feature type="transmembrane region" description="Helical" evidence="7">
    <location>
        <begin position="367"/>
        <end position="387"/>
    </location>
</feature>
<accession>A0ABW8GIC4</accession>
<dbReference type="RefSeq" id="WP_400878956.1">
    <property type="nucleotide sequence ID" value="NZ_JBIWXY010000001.1"/>
</dbReference>
<dbReference type="PRINTS" id="PR00812">
    <property type="entry name" value="BCTERIALGSPF"/>
</dbReference>
<comment type="similarity">
    <text evidence="2">Belongs to the GSP F family.</text>
</comment>
<evidence type="ECO:0000256" key="6">
    <source>
        <dbReference type="ARBA" id="ARBA00023136"/>
    </source>
</evidence>
<evidence type="ECO:0000313" key="10">
    <source>
        <dbReference type="Proteomes" id="UP001617669"/>
    </source>
</evidence>
<evidence type="ECO:0000256" key="5">
    <source>
        <dbReference type="ARBA" id="ARBA00022989"/>
    </source>
</evidence>
<evidence type="ECO:0000256" key="1">
    <source>
        <dbReference type="ARBA" id="ARBA00004651"/>
    </source>
</evidence>
<feature type="transmembrane region" description="Helical" evidence="7">
    <location>
        <begin position="265"/>
        <end position="290"/>
    </location>
</feature>
<organism evidence="9 10">
    <name type="scientific">Methylobacillus methanolivorans</name>
    <dbReference type="NCBI Taxonomy" id="1848927"/>
    <lineage>
        <taxon>Bacteria</taxon>
        <taxon>Pseudomonadati</taxon>
        <taxon>Pseudomonadota</taxon>
        <taxon>Betaproteobacteria</taxon>
        <taxon>Nitrosomonadales</taxon>
        <taxon>Methylophilaceae</taxon>
        <taxon>Methylobacillus</taxon>
    </lineage>
</organism>
<evidence type="ECO:0000256" key="7">
    <source>
        <dbReference type="SAM" id="Phobius"/>
    </source>
</evidence>
<proteinExistence type="inferred from homology"/>
<dbReference type="PANTHER" id="PTHR30012">
    <property type="entry name" value="GENERAL SECRETION PATHWAY PROTEIN"/>
    <property type="match status" value="1"/>
</dbReference>
<keyword evidence="3" id="KW-1003">Cell membrane</keyword>
<protein>
    <submittedName>
        <fullName evidence="9">Type II secretion system F family protein</fullName>
    </submittedName>
</protein>
<dbReference type="PANTHER" id="PTHR30012:SF0">
    <property type="entry name" value="TYPE II SECRETION SYSTEM PROTEIN F-RELATED"/>
    <property type="match status" value="1"/>
</dbReference>
<dbReference type="Pfam" id="PF00482">
    <property type="entry name" value="T2SSF"/>
    <property type="match status" value="2"/>
</dbReference>
<keyword evidence="10" id="KW-1185">Reference proteome</keyword>
<name>A0ABW8GIC4_9PROT</name>
<dbReference type="InterPro" id="IPR003004">
    <property type="entry name" value="GspF/PilC"/>
</dbReference>
<evidence type="ECO:0000313" key="9">
    <source>
        <dbReference type="EMBL" id="MFJ5445127.1"/>
    </source>
</evidence>
<dbReference type="Proteomes" id="UP001617669">
    <property type="component" value="Unassembled WGS sequence"/>
</dbReference>
<keyword evidence="5 7" id="KW-1133">Transmembrane helix</keyword>
<dbReference type="InterPro" id="IPR042094">
    <property type="entry name" value="T2SS_GspF_sf"/>
</dbReference>
<comment type="caution">
    <text evidence="9">The sequence shown here is derived from an EMBL/GenBank/DDBJ whole genome shotgun (WGS) entry which is preliminary data.</text>
</comment>
<feature type="transmembrane region" description="Helical" evidence="7">
    <location>
        <begin position="163"/>
        <end position="184"/>
    </location>
</feature>
<feature type="domain" description="Type II secretion system protein GspF" evidence="8">
    <location>
        <begin position="265"/>
        <end position="386"/>
    </location>
</feature>